<keyword evidence="1" id="KW-0812">Transmembrane</keyword>
<feature type="transmembrane region" description="Helical" evidence="1">
    <location>
        <begin position="55"/>
        <end position="73"/>
    </location>
</feature>
<organism evidence="2 3">
    <name type="scientific">Pseudonocardia xishanensis</name>
    <dbReference type="NCBI Taxonomy" id="630995"/>
    <lineage>
        <taxon>Bacteria</taxon>
        <taxon>Bacillati</taxon>
        <taxon>Actinomycetota</taxon>
        <taxon>Actinomycetes</taxon>
        <taxon>Pseudonocardiales</taxon>
        <taxon>Pseudonocardiaceae</taxon>
        <taxon>Pseudonocardia</taxon>
    </lineage>
</organism>
<proteinExistence type="predicted"/>
<accession>A0ABP8RBT9</accession>
<protein>
    <submittedName>
        <fullName evidence="2">Uncharacterized protein</fullName>
    </submittedName>
</protein>
<comment type="caution">
    <text evidence="2">The sequence shown here is derived from an EMBL/GenBank/DDBJ whole genome shotgun (WGS) entry which is preliminary data.</text>
</comment>
<dbReference type="EMBL" id="BAABGT010000001">
    <property type="protein sequence ID" value="GAA4535012.1"/>
    <property type="molecule type" value="Genomic_DNA"/>
</dbReference>
<sequence>MIVGASVGLALAPLVLVLATRSTRTLDPTPSILLPVVAGLIGLGAIAGASTRLSAALVLLTTLAVVGGAAMIVDVAEGRLPNRLIAIQSVAVALVLCVSACEPSWPVERLLI</sequence>
<feature type="transmembrane region" description="Helical" evidence="1">
    <location>
        <begin position="29"/>
        <end position="48"/>
    </location>
</feature>
<name>A0ABP8RBT9_9PSEU</name>
<keyword evidence="3" id="KW-1185">Reference proteome</keyword>
<evidence type="ECO:0000256" key="1">
    <source>
        <dbReference type="SAM" id="Phobius"/>
    </source>
</evidence>
<keyword evidence="1" id="KW-0472">Membrane</keyword>
<feature type="transmembrane region" description="Helical" evidence="1">
    <location>
        <begin position="85"/>
        <end position="105"/>
    </location>
</feature>
<gene>
    <name evidence="2" type="ORF">GCM10023175_00010</name>
</gene>
<keyword evidence="1" id="KW-1133">Transmembrane helix</keyword>
<evidence type="ECO:0000313" key="2">
    <source>
        <dbReference type="EMBL" id="GAA4535012.1"/>
    </source>
</evidence>
<dbReference type="Proteomes" id="UP001501598">
    <property type="component" value="Unassembled WGS sequence"/>
</dbReference>
<dbReference type="RefSeq" id="WP_345411348.1">
    <property type="nucleotide sequence ID" value="NZ_BAABGT010000001.1"/>
</dbReference>
<evidence type="ECO:0000313" key="3">
    <source>
        <dbReference type="Proteomes" id="UP001501598"/>
    </source>
</evidence>
<reference evidence="3" key="1">
    <citation type="journal article" date="2019" name="Int. J. Syst. Evol. Microbiol.">
        <title>The Global Catalogue of Microorganisms (GCM) 10K type strain sequencing project: providing services to taxonomists for standard genome sequencing and annotation.</title>
        <authorList>
            <consortium name="The Broad Institute Genomics Platform"/>
            <consortium name="The Broad Institute Genome Sequencing Center for Infectious Disease"/>
            <person name="Wu L."/>
            <person name="Ma J."/>
        </authorList>
    </citation>
    <scope>NUCLEOTIDE SEQUENCE [LARGE SCALE GENOMIC DNA]</scope>
    <source>
        <strain evidence="3">JCM 17906</strain>
    </source>
</reference>